<dbReference type="VEuPathDB" id="FungiDB:CC1G_01022"/>
<keyword evidence="3" id="KW-1185">Reference proteome</keyword>
<gene>
    <name evidence="2" type="ORF">CC1G_01022</name>
</gene>
<dbReference type="InParanoid" id="A8NE87"/>
<feature type="region of interest" description="Disordered" evidence="1">
    <location>
        <begin position="62"/>
        <end position="184"/>
    </location>
</feature>
<name>A8NE87_COPC7</name>
<dbReference type="KEGG" id="cci:CC1G_01022"/>
<protein>
    <submittedName>
        <fullName evidence="2">Uncharacterized protein</fullName>
    </submittedName>
</protein>
<dbReference type="GeneID" id="6009451"/>
<comment type="caution">
    <text evidence="2">The sequence shown here is derived from an EMBL/GenBank/DDBJ whole genome shotgun (WGS) entry which is preliminary data.</text>
</comment>
<evidence type="ECO:0000256" key="1">
    <source>
        <dbReference type="SAM" id="MobiDB-lite"/>
    </source>
</evidence>
<dbReference type="RefSeq" id="XP_001832960.1">
    <property type="nucleotide sequence ID" value="XM_001832908.1"/>
</dbReference>
<reference evidence="2 3" key="1">
    <citation type="journal article" date="2010" name="Proc. Natl. Acad. Sci. U.S.A.">
        <title>Insights into evolution of multicellular fungi from the assembled chromosomes of the mushroom Coprinopsis cinerea (Coprinus cinereus).</title>
        <authorList>
            <person name="Stajich J.E."/>
            <person name="Wilke S.K."/>
            <person name="Ahren D."/>
            <person name="Au C.H."/>
            <person name="Birren B.W."/>
            <person name="Borodovsky M."/>
            <person name="Burns C."/>
            <person name="Canback B."/>
            <person name="Casselton L.A."/>
            <person name="Cheng C.K."/>
            <person name="Deng J."/>
            <person name="Dietrich F.S."/>
            <person name="Fargo D.C."/>
            <person name="Farman M.L."/>
            <person name="Gathman A.C."/>
            <person name="Goldberg J."/>
            <person name="Guigo R."/>
            <person name="Hoegger P.J."/>
            <person name="Hooker J.B."/>
            <person name="Huggins A."/>
            <person name="James T.Y."/>
            <person name="Kamada T."/>
            <person name="Kilaru S."/>
            <person name="Kodira C."/>
            <person name="Kues U."/>
            <person name="Kupfer D."/>
            <person name="Kwan H.S."/>
            <person name="Lomsadze A."/>
            <person name="Li W."/>
            <person name="Lilly W.W."/>
            <person name="Ma L.J."/>
            <person name="Mackey A.J."/>
            <person name="Manning G."/>
            <person name="Martin F."/>
            <person name="Muraguchi H."/>
            <person name="Natvig D.O."/>
            <person name="Palmerini H."/>
            <person name="Ramesh M.A."/>
            <person name="Rehmeyer C.J."/>
            <person name="Roe B.A."/>
            <person name="Shenoy N."/>
            <person name="Stanke M."/>
            <person name="Ter-Hovhannisyan V."/>
            <person name="Tunlid A."/>
            <person name="Velagapudi R."/>
            <person name="Vision T.J."/>
            <person name="Zeng Q."/>
            <person name="Zolan M.E."/>
            <person name="Pukkila P.J."/>
        </authorList>
    </citation>
    <scope>NUCLEOTIDE SEQUENCE [LARGE SCALE GENOMIC DNA]</scope>
    <source>
        <strain evidence="3">Okayama-7 / 130 / ATCC MYA-4618 / FGSC 9003</strain>
    </source>
</reference>
<feature type="compositionally biased region" description="Polar residues" evidence="1">
    <location>
        <begin position="152"/>
        <end position="169"/>
    </location>
</feature>
<feature type="compositionally biased region" description="Polar residues" evidence="1">
    <location>
        <begin position="114"/>
        <end position="130"/>
    </location>
</feature>
<dbReference type="OrthoDB" id="3254880at2759"/>
<dbReference type="OMA" id="CDERKLI"/>
<dbReference type="AlphaFoldDB" id="A8NE87"/>
<feature type="compositionally biased region" description="Acidic residues" evidence="1">
    <location>
        <begin position="559"/>
        <end position="598"/>
    </location>
</feature>
<feature type="compositionally biased region" description="Polar residues" evidence="1">
    <location>
        <begin position="62"/>
        <end position="75"/>
    </location>
</feature>
<organism evidence="2 3">
    <name type="scientific">Coprinopsis cinerea (strain Okayama-7 / 130 / ATCC MYA-4618 / FGSC 9003)</name>
    <name type="common">Inky cap fungus</name>
    <name type="synonym">Hormographiella aspergillata</name>
    <dbReference type="NCBI Taxonomy" id="240176"/>
    <lineage>
        <taxon>Eukaryota</taxon>
        <taxon>Fungi</taxon>
        <taxon>Dikarya</taxon>
        <taxon>Basidiomycota</taxon>
        <taxon>Agaricomycotina</taxon>
        <taxon>Agaricomycetes</taxon>
        <taxon>Agaricomycetidae</taxon>
        <taxon>Agaricales</taxon>
        <taxon>Agaricineae</taxon>
        <taxon>Psathyrellaceae</taxon>
        <taxon>Coprinopsis</taxon>
    </lineage>
</organism>
<proteinExistence type="predicted"/>
<accession>A8NE87</accession>
<feature type="region of interest" description="Disordered" evidence="1">
    <location>
        <begin position="557"/>
        <end position="640"/>
    </location>
</feature>
<dbReference type="Proteomes" id="UP000001861">
    <property type="component" value="Unassembled WGS sequence"/>
</dbReference>
<sequence length="640" mass="71761">MDLSQLDPTVKAQLEAYLQTGIQQAVANLKGEFEEQRVQLQKDHEAERLKLQEEIGQLQSRLAGTSGTIHSTGQASRAPMTPPATQAPSGPVPSAFAASTRAKARKRGQLKGRVSSQTPSPSKRSPSRAQATKKKKRKHQEVEEDEEDAQSSRESTPRPSGSKDSTSVSGAADEAKSAAPYQLRREDVPKEATHVMAALLLHIRILWGLFSSDSVPHDPTQEALKSFARLFSTEASVYQQKTVTEPIISPTLVNITPVSALKSKSRIIAQYRKVEEHILDYMKTFIARYGLKSWCPDLRQTPYSLYNATHRIICIDTFKQGLVAGAYSVAFPRINTTYATNTDLLTKMYDHHVHHYLFGLYTKEIKEPGSVGSKGGLNMVYKNRDRLCKQRRLYIKKNKFPLRYLRLITTETTSDDERDPEGRKRDGQDIYWIKAKAGRSDNATLFIRTLDKRRLNDAKHDPSSRGKERLRLVPPDDMELKPSVLTRLGTGIPLDYYNPTFYNNLSPAVRAKVASCDIVLPHGNMDDLFTKSGEEELTDDTLYEKYRAAFSELYHYVDPDDLADDESSDDEGGDDDDEEEENFFDDDNADGGNEDQEMGEDRDSSMDLDGGVTGAEAGNSGDGSRAQKRRKLSPRNRDRD</sequence>
<dbReference type="EMBL" id="AACS02000002">
    <property type="protein sequence ID" value="EAU88649.1"/>
    <property type="molecule type" value="Genomic_DNA"/>
</dbReference>
<evidence type="ECO:0000313" key="2">
    <source>
        <dbReference type="EMBL" id="EAU88649.1"/>
    </source>
</evidence>
<evidence type="ECO:0000313" key="3">
    <source>
        <dbReference type="Proteomes" id="UP000001861"/>
    </source>
</evidence>
<dbReference type="eggNOG" id="ENOG502SP2I">
    <property type="taxonomic scope" value="Eukaryota"/>
</dbReference>